<gene>
    <name evidence="2" type="ORF">DFP97_10570</name>
</gene>
<dbReference type="GO" id="GO:0016829">
    <property type="term" value="F:lyase activity"/>
    <property type="evidence" value="ECO:0007669"/>
    <property type="project" value="UniProtKB-KW"/>
</dbReference>
<dbReference type="Proteomes" id="UP000252415">
    <property type="component" value="Unassembled WGS sequence"/>
</dbReference>
<dbReference type="InterPro" id="IPR011050">
    <property type="entry name" value="Pectin_lyase_fold/virulence"/>
</dbReference>
<protein>
    <submittedName>
        <fullName evidence="2">Pectate lyase-like protein</fullName>
    </submittedName>
</protein>
<keyword evidence="3" id="KW-1185">Reference proteome</keyword>
<dbReference type="Pfam" id="PF12708">
    <property type="entry name" value="Pect-lyase_RHGA_epim"/>
    <property type="match status" value="1"/>
</dbReference>
<dbReference type="RefSeq" id="WP_114379648.1">
    <property type="nucleotide sequence ID" value="NZ_QPJD01000005.1"/>
</dbReference>
<feature type="domain" description="Rhamnogalacturonase A/B/Epimerase-like pectate lyase" evidence="1">
    <location>
        <begin position="43"/>
        <end position="107"/>
    </location>
</feature>
<dbReference type="Gene3D" id="2.160.20.10">
    <property type="entry name" value="Single-stranded right-handed beta-helix, Pectin lyase-like"/>
    <property type="match status" value="1"/>
</dbReference>
<dbReference type="InterPro" id="IPR012334">
    <property type="entry name" value="Pectin_lyas_fold"/>
</dbReference>
<evidence type="ECO:0000313" key="3">
    <source>
        <dbReference type="Proteomes" id="UP000252415"/>
    </source>
</evidence>
<name>A0A368W261_9BACL</name>
<accession>A0A368W261</accession>
<dbReference type="OrthoDB" id="2570758at2"/>
<dbReference type="InterPro" id="IPR024535">
    <property type="entry name" value="RHGA/B-epi-like_pectate_lyase"/>
</dbReference>
<evidence type="ECO:0000259" key="1">
    <source>
        <dbReference type="Pfam" id="PF12708"/>
    </source>
</evidence>
<reference evidence="2 3" key="1">
    <citation type="submission" date="2018-07" db="EMBL/GenBank/DDBJ databases">
        <title>Genomic Encyclopedia of Type Strains, Phase III (KMG-III): the genomes of soil and plant-associated and newly described type strains.</title>
        <authorList>
            <person name="Whitman W."/>
        </authorList>
    </citation>
    <scope>NUCLEOTIDE SEQUENCE [LARGE SCALE GENOMIC DNA]</scope>
    <source>
        <strain evidence="2 3">CECT 7506</strain>
    </source>
</reference>
<dbReference type="SUPFAM" id="SSF51126">
    <property type="entry name" value="Pectin lyase-like"/>
    <property type="match status" value="1"/>
</dbReference>
<organism evidence="2 3">
    <name type="scientific">Paenibacillus prosopidis</name>
    <dbReference type="NCBI Taxonomy" id="630520"/>
    <lineage>
        <taxon>Bacteria</taxon>
        <taxon>Bacillati</taxon>
        <taxon>Bacillota</taxon>
        <taxon>Bacilli</taxon>
        <taxon>Bacillales</taxon>
        <taxon>Paenibacillaceae</taxon>
        <taxon>Paenibacillus</taxon>
    </lineage>
</organism>
<comment type="caution">
    <text evidence="2">The sequence shown here is derived from an EMBL/GenBank/DDBJ whole genome shotgun (WGS) entry which is preliminary data.</text>
</comment>
<proteinExistence type="predicted"/>
<dbReference type="AlphaFoldDB" id="A0A368W261"/>
<dbReference type="EMBL" id="QPJD01000005">
    <property type="protein sequence ID" value="RCW48886.1"/>
    <property type="molecule type" value="Genomic_DNA"/>
</dbReference>
<sequence>MEGNNKFIISRRKLLAGMAAIGLSFMSGGVITRLSDKSSNTGVSVRDYGAAGNGVKDDTVAFQKAINDCVAKGYKLYVPAGKYLIKGTLDNFDNLIMEGVSNNKSYWSETGYDDFEKGSVLHGSGDNVLIGGSIKRAQFSNLCFENFDLVAGVSSPRYVLFDSCSFKEIRRVLSAPGNKTGAYHNFKFRYCSFTVYDTDVLFEGRIIDSSWDQCVFVGTKPFDWVQAIANQVTNCRFEWIDRDAAISMYACRMIQISNNFFDRVRGAAIEIKQKNSGIVISANQFNRCGSGKNSAGGGTRMKELYKSFVVVYGEFSDVNIIQNTFLKSQSNDGAGELCPQYVIAKRAAIPNCQFKFQGNVMVNGFVSSLIFDEDQTFENIKIDADYVYPSLAAYVVHLALCASHEIQTVCDTDTIVEEIPAQLTVRNKANIQISGEQKGAVYGGKVNGFMRYDRGEVIFEDYTYHKIVPFSKDWKKSYDIPLSHMVKGVYLHLSILYSTSGNPDSRVTVTMSGSSTLSLPKLPLSGFEKKVYTTKFYIPFQSSSDSARINVFAGGSLKGRGSIFIHALSATYTSFTPKQMYDLMI</sequence>
<evidence type="ECO:0000313" key="2">
    <source>
        <dbReference type="EMBL" id="RCW48886.1"/>
    </source>
</evidence>
<keyword evidence="2" id="KW-0456">Lyase</keyword>